<dbReference type="Proteomes" id="UP000279959">
    <property type="component" value="Chromosome"/>
</dbReference>
<keyword evidence="1" id="KW-0472">Membrane</keyword>
<gene>
    <name evidence="2" type="ORF">SAMIE_1023380</name>
</gene>
<reference evidence="2 3" key="1">
    <citation type="submission" date="2018-05" db="EMBL/GenBank/DDBJ databases">
        <title>Complete Genome Sequence of the Nonylphenol-Degrading Bacterium Sphingobium amiense DSM 16289T.</title>
        <authorList>
            <person name="Ootsuka M."/>
            <person name="Nishizawa T."/>
            <person name="Ohta H."/>
        </authorList>
    </citation>
    <scope>NUCLEOTIDE SEQUENCE [LARGE SCALE GENOMIC DNA]</scope>
    <source>
        <strain evidence="2 3">DSM 16289</strain>
    </source>
</reference>
<keyword evidence="1" id="KW-1133">Transmembrane helix</keyword>
<keyword evidence="3" id="KW-1185">Reference proteome</keyword>
<evidence type="ECO:0000313" key="2">
    <source>
        <dbReference type="EMBL" id="BBD98837.1"/>
    </source>
</evidence>
<dbReference type="KEGG" id="sami:SAMIE_1023380"/>
<dbReference type="AlphaFoldDB" id="A0A494W8E8"/>
<feature type="transmembrane region" description="Helical" evidence="1">
    <location>
        <begin position="15"/>
        <end position="38"/>
    </location>
</feature>
<accession>A0A494W8E8</accession>
<sequence length="387" mass="44140">MQAFLIDPRSYFLKFSLYLFTFVLFSMLLLFLCAAVVFRLDEIDGHSVSDISRIGFDTRDTGKSRMLSEMIYAQVKDSQALSTPPSSAIQEEFSMVTTAPVGRIVSYYPDYRRIFKGQTISTLWDLLPYLSFQDREVAIYRSLSDYRSERKWAFEIYAESGDGEVSSEARVNLVAYLWYCRTIVMPKLRRLLASRQIHPAERLINTTLDTLRLFRVDDDQVDRWTTKWMSVLYFIGVLFGRPDEVMANPIAAQESLDKLIEAMDAEASHVTLPHMAGPPFFKALVELSISTRGEDTDMHLEPSASGAFISALQSRNQLESDLINLLVIRGAFWRAWGLCVPKPIGDQGRCTSARSAFNATYGRSRPLIKSEGFGRTVDWLKSRSNEW</sequence>
<evidence type="ECO:0000256" key="1">
    <source>
        <dbReference type="SAM" id="Phobius"/>
    </source>
</evidence>
<keyword evidence="1" id="KW-0812">Transmembrane</keyword>
<protein>
    <submittedName>
        <fullName evidence="2">Uncharacterized protein</fullName>
    </submittedName>
</protein>
<organism evidence="2 3">
    <name type="scientific">Sphingobium amiense</name>
    <dbReference type="NCBI Taxonomy" id="135719"/>
    <lineage>
        <taxon>Bacteria</taxon>
        <taxon>Pseudomonadati</taxon>
        <taxon>Pseudomonadota</taxon>
        <taxon>Alphaproteobacteria</taxon>
        <taxon>Sphingomonadales</taxon>
        <taxon>Sphingomonadaceae</taxon>
        <taxon>Sphingobium</taxon>
    </lineage>
</organism>
<proteinExistence type="predicted"/>
<name>A0A494W8E8_9SPHN</name>
<dbReference type="EMBL" id="AP018664">
    <property type="protein sequence ID" value="BBD98837.1"/>
    <property type="molecule type" value="Genomic_DNA"/>
</dbReference>
<evidence type="ECO:0000313" key="3">
    <source>
        <dbReference type="Proteomes" id="UP000279959"/>
    </source>
</evidence>
<dbReference type="RefSeq" id="WP_066703244.1">
    <property type="nucleotide sequence ID" value="NZ_AP018664.1"/>
</dbReference>